<evidence type="ECO:0000259" key="1">
    <source>
        <dbReference type="PROSITE" id="PS50943"/>
    </source>
</evidence>
<feature type="domain" description="HTH cro/C1-type" evidence="1">
    <location>
        <begin position="20"/>
        <end position="74"/>
    </location>
</feature>
<dbReference type="InterPro" id="IPR010982">
    <property type="entry name" value="Lambda_DNA-bd_dom_sf"/>
</dbReference>
<dbReference type="PROSITE" id="PS50943">
    <property type="entry name" value="HTH_CROC1"/>
    <property type="match status" value="1"/>
</dbReference>
<dbReference type="Pfam" id="PF01381">
    <property type="entry name" value="HTH_3"/>
    <property type="match status" value="1"/>
</dbReference>
<evidence type="ECO:0000313" key="2">
    <source>
        <dbReference type="EMBL" id="RJG11709.1"/>
    </source>
</evidence>
<dbReference type="Gene3D" id="1.10.260.40">
    <property type="entry name" value="lambda repressor-like DNA-binding domains"/>
    <property type="match status" value="1"/>
</dbReference>
<proteinExistence type="predicted"/>
<dbReference type="InterPro" id="IPR001387">
    <property type="entry name" value="Cro/C1-type_HTH"/>
</dbReference>
<comment type="caution">
    <text evidence="2">The sequence shown here is derived from an EMBL/GenBank/DDBJ whole genome shotgun (WGS) entry which is preliminary data.</text>
</comment>
<dbReference type="GO" id="GO:0003677">
    <property type="term" value="F:DNA binding"/>
    <property type="evidence" value="ECO:0007669"/>
    <property type="project" value="InterPro"/>
</dbReference>
<dbReference type="CDD" id="cd00093">
    <property type="entry name" value="HTH_XRE"/>
    <property type="match status" value="1"/>
</dbReference>
<name>A0A418XGW3_9BURK</name>
<dbReference type="PANTHER" id="PTHR43236">
    <property type="entry name" value="ANTITOXIN HIGA1"/>
    <property type="match status" value="1"/>
</dbReference>
<dbReference type="SMART" id="SM00530">
    <property type="entry name" value="HTH_XRE"/>
    <property type="match status" value="1"/>
</dbReference>
<evidence type="ECO:0000313" key="3">
    <source>
        <dbReference type="Proteomes" id="UP000284006"/>
    </source>
</evidence>
<dbReference type="Proteomes" id="UP000284006">
    <property type="component" value="Unassembled WGS sequence"/>
</dbReference>
<keyword evidence="3" id="KW-1185">Reference proteome</keyword>
<protein>
    <submittedName>
        <fullName evidence="2">XRE family transcriptional regulator</fullName>
    </submittedName>
</protein>
<dbReference type="EMBL" id="QYUP01000141">
    <property type="protein sequence ID" value="RJG11709.1"/>
    <property type="molecule type" value="Genomic_DNA"/>
</dbReference>
<reference evidence="2 3" key="1">
    <citation type="submission" date="2018-09" db="EMBL/GenBank/DDBJ databases">
        <authorList>
            <person name="Zhu H."/>
        </authorList>
    </citation>
    <scope>NUCLEOTIDE SEQUENCE [LARGE SCALE GENOMIC DNA]</scope>
    <source>
        <strain evidence="2 3">K1S02-61</strain>
    </source>
</reference>
<sequence>MSREQFNEDAQQRVELGLRIRRAREYVGMSQDEVASALGLSRPAVTHIESGMRKVEALELSKLASLLGVTTEVLLSGNEAVENERVAFLARATQGLSESDLDQLYRFTEYLRNSSKPSRRGK</sequence>
<dbReference type="PANTHER" id="PTHR43236:SF1">
    <property type="entry name" value="BLL7220 PROTEIN"/>
    <property type="match status" value="1"/>
</dbReference>
<gene>
    <name evidence="2" type="ORF">D3872_18235</name>
</gene>
<dbReference type="OrthoDB" id="5679339at2"/>
<dbReference type="InterPro" id="IPR052345">
    <property type="entry name" value="Rad_response_metalloprotease"/>
</dbReference>
<accession>A0A418XGW3</accession>
<dbReference type="AlphaFoldDB" id="A0A418XGW3"/>
<organism evidence="2 3">
    <name type="scientific">Massilia cavernae</name>
    <dbReference type="NCBI Taxonomy" id="2320864"/>
    <lineage>
        <taxon>Bacteria</taxon>
        <taxon>Pseudomonadati</taxon>
        <taxon>Pseudomonadota</taxon>
        <taxon>Betaproteobacteria</taxon>
        <taxon>Burkholderiales</taxon>
        <taxon>Oxalobacteraceae</taxon>
        <taxon>Telluria group</taxon>
        <taxon>Massilia</taxon>
    </lineage>
</organism>
<dbReference type="RefSeq" id="WP_119812143.1">
    <property type="nucleotide sequence ID" value="NZ_QYUP01000141.1"/>
</dbReference>
<dbReference type="SUPFAM" id="SSF47413">
    <property type="entry name" value="lambda repressor-like DNA-binding domains"/>
    <property type="match status" value="1"/>
</dbReference>